<gene>
    <name evidence="1" type="ORF">CFK41_01125</name>
</gene>
<dbReference type="Proteomes" id="UP000217889">
    <property type="component" value="Chromosome"/>
</dbReference>
<dbReference type="Gene3D" id="3.40.960.10">
    <property type="entry name" value="VSR Endonuclease"/>
    <property type="match status" value="1"/>
</dbReference>
<sequence>MAKSYRDYGGALLTRREWMRLGAHSRDLAGPEFTTVFHGHLTLTDRPMTFDAMAWVLQDAVLPGSVLSHSSAALIWGIPLPLQLDDGVARILGREDGERRGGPLPALADDRSLRSGAALPLLHCRIAPGTGAGTIRGVRVHRWEPGPTMTSGRLLVSSPSETLRELATVLPRWDLVAAIDAVLAGRTSCPPTSPEQLREHLATMRGHRGVAELRRALDLARERAWSPGETIMRLIITGTGFPEPSLNLPVQERRGGRQRYLDLVWSAAGCVLEYDGDGHRTKQQWREDEMRRDEIAALGWTVIRATGADLQRPRRILVRLADALGARGIEVPGEARINTYLADLGRSRPSWRIAGAPPPW</sequence>
<dbReference type="AlphaFoldDB" id="A0A291GTI7"/>
<evidence type="ECO:0008006" key="3">
    <source>
        <dbReference type="Google" id="ProtNLM"/>
    </source>
</evidence>
<dbReference type="OrthoDB" id="3173471at2"/>
<protein>
    <recommendedName>
        <fullName evidence="3">DUF559 domain-containing protein</fullName>
    </recommendedName>
</protein>
<dbReference type="KEGG" id="bgg:CFK41_01125"/>
<accession>A0A291GTI7</accession>
<name>A0A291GTI7_9MICO</name>
<dbReference type="EMBL" id="CP023564">
    <property type="protein sequence ID" value="ATG53531.1"/>
    <property type="molecule type" value="Genomic_DNA"/>
</dbReference>
<organism evidence="1 2">
    <name type="scientific">Brachybacterium ginsengisoli</name>
    <dbReference type="NCBI Taxonomy" id="1331682"/>
    <lineage>
        <taxon>Bacteria</taxon>
        <taxon>Bacillati</taxon>
        <taxon>Actinomycetota</taxon>
        <taxon>Actinomycetes</taxon>
        <taxon>Micrococcales</taxon>
        <taxon>Dermabacteraceae</taxon>
        <taxon>Brachybacterium</taxon>
    </lineage>
</organism>
<proteinExistence type="predicted"/>
<reference evidence="1 2" key="1">
    <citation type="journal article" date="2014" name="Int. J. Syst. Evol. Microbiol.">
        <title>Brachybacterium ginsengisoli sp. nov., isolated from soil of a ginseng field.</title>
        <authorList>
            <person name="Hoang V.A."/>
            <person name="Kim Y.J."/>
            <person name="Nguyen N.L."/>
            <person name="Yang D.C."/>
        </authorList>
    </citation>
    <scope>NUCLEOTIDE SEQUENCE [LARGE SCALE GENOMIC DNA]</scope>
    <source>
        <strain evidence="1 2">DCY80</strain>
    </source>
</reference>
<dbReference type="RefSeq" id="WP_096798010.1">
    <property type="nucleotide sequence ID" value="NZ_CP023564.1"/>
</dbReference>
<keyword evidence="2" id="KW-1185">Reference proteome</keyword>
<evidence type="ECO:0000313" key="1">
    <source>
        <dbReference type="EMBL" id="ATG53531.1"/>
    </source>
</evidence>
<evidence type="ECO:0000313" key="2">
    <source>
        <dbReference type="Proteomes" id="UP000217889"/>
    </source>
</evidence>